<dbReference type="EMBL" id="JALQCW010000032">
    <property type="protein sequence ID" value="MCK9798855.1"/>
    <property type="molecule type" value="Genomic_DNA"/>
</dbReference>
<protein>
    <recommendedName>
        <fullName evidence="3">DUF4440 domain-containing protein</fullName>
    </recommendedName>
</protein>
<evidence type="ECO:0000313" key="1">
    <source>
        <dbReference type="EMBL" id="MCK9798855.1"/>
    </source>
</evidence>
<sequence>MVFLYQWHKVYVQEKQLHKLSVLRAKNRSAFSAYRRTETGLEVRELGNLASVSGSASITSPEGEKYINFIESWIKINDFWKLQFLTFDGEE</sequence>
<reference evidence="1 2" key="2">
    <citation type="journal article" date="2023" name="Plant Pathol.">
        <title>Dismantling and reorganizing Pseudomonas marginalis sensu#lato.</title>
        <authorList>
            <person name="Sawada H."/>
            <person name="Fujikawa T."/>
            <person name="Satou M."/>
        </authorList>
    </citation>
    <scope>NUCLEOTIDE SEQUENCE [LARGE SCALE GENOMIC DNA]</scope>
    <source>
        <strain evidence="1 2">MAFF 302030</strain>
    </source>
</reference>
<proteinExistence type="predicted"/>
<gene>
    <name evidence="1" type="ORF">M1B34_14280</name>
</gene>
<name>A0A9X1YVH7_9PSED</name>
<comment type="caution">
    <text evidence="1">The sequence shown here is derived from an EMBL/GenBank/DDBJ whole genome shotgun (WGS) entry which is preliminary data.</text>
</comment>
<evidence type="ECO:0008006" key="3">
    <source>
        <dbReference type="Google" id="ProtNLM"/>
    </source>
</evidence>
<dbReference type="AlphaFoldDB" id="A0A9X1YVH7"/>
<dbReference type="Proteomes" id="UP001155059">
    <property type="component" value="Unassembled WGS sequence"/>
</dbReference>
<dbReference type="RefSeq" id="WP_268265480.1">
    <property type="nucleotide sequence ID" value="NZ_JALQCW010000032.1"/>
</dbReference>
<evidence type="ECO:0000313" key="2">
    <source>
        <dbReference type="Proteomes" id="UP001155059"/>
    </source>
</evidence>
<accession>A0A9X1YVH7</accession>
<organism evidence="1 2">
    <name type="scientific">Pseudomonas morbosilactucae</name>
    <dbReference type="NCBI Taxonomy" id="2938197"/>
    <lineage>
        <taxon>Bacteria</taxon>
        <taxon>Pseudomonadati</taxon>
        <taxon>Pseudomonadota</taxon>
        <taxon>Gammaproteobacteria</taxon>
        <taxon>Pseudomonadales</taxon>
        <taxon>Pseudomonadaceae</taxon>
        <taxon>Pseudomonas</taxon>
    </lineage>
</organism>
<reference evidence="1 2" key="1">
    <citation type="journal article" date="2022" name="Int. J. Syst. Evol. Microbiol.">
        <title>Pseudomonas aegrilactucae sp. nov. and Pseudomonas morbosilactucae sp. nov., pathogens causing bacterial rot of lettuce in Japan.</title>
        <authorList>
            <person name="Sawada H."/>
            <person name="Fujikawa T."/>
            <person name="Satou M."/>
        </authorList>
    </citation>
    <scope>NUCLEOTIDE SEQUENCE [LARGE SCALE GENOMIC DNA]</scope>
    <source>
        <strain evidence="1 2">MAFF 302030</strain>
    </source>
</reference>